<feature type="domain" description="Neurotransmitter-gated ion-channel transmembrane" evidence="13">
    <location>
        <begin position="41"/>
        <end position="299"/>
    </location>
</feature>
<keyword evidence="2 12" id="KW-0472">Membrane</keyword>
<comment type="subcellular location">
    <subcellularLocation>
        <location evidence="10">Postsynaptic cell membrane</location>
        <topology evidence="10">Multi-pass membrane protein</topology>
    </subcellularLocation>
</comment>
<keyword evidence="9" id="KW-0406">Ion transport</keyword>
<evidence type="ECO:0000256" key="2">
    <source>
        <dbReference type="ARBA" id="ARBA00023136"/>
    </source>
</evidence>
<keyword evidence="5" id="KW-0869">Chloride channel</keyword>
<evidence type="ECO:0000256" key="11">
    <source>
        <dbReference type="SAM" id="MobiDB-lite"/>
    </source>
</evidence>
<dbReference type="PRINTS" id="PR01617">
    <property type="entry name" value="GABAARALPHA4"/>
</dbReference>
<keyword evidence="4 14" id="KW-0675">Receptor</keyword>
<dbReference type="InterPro" id="IPR038050">
    <property type="entry name" value="Neuro_actylchol_rec"/>
</dbReference>
<dbReference type="PRINTS" id="PR00253">
    <property type="entry name" value="GABAARECEPTR"/>
</dbReference>
<keyword evidence="9" id="KW-0407">Ion channel</keyword>
<keyword evidence="15" id="KW-1185">Reference proteome</keyword>
<dbReference type="InterPro" id="IPR006029">
    <property type="entry name" value="Neurotrans-gated_channel_TM"/>
</dbReference>
<dbReference type="InterPro" id="IPR001390">
    <property type="entry name" value="GABAAa_rcpt"/>
</dbReference>
<dbReference type="InterPro" id="IPR005434">
    <property type="entry name" value="GABBAa4_rcpt"/>
</dbReference>
<keyword evidence="7" id="KW-0868">Chloride</keyword>
<feature type="compositionally biased region" description="Polar residues" evidence="11">
    <location>
        <begin position="131"/>
        <end position="141"/>
    </location>
</feature>
<dbReference type="EMBL" id="SCEB01215010">
    <property type="protein sequence ID" value="RXM31802.1"/>
    <property type="molecule type" value="Genomic_DNA"/>
</dbReference>
<keyword evidence="1" id="KW-0770">Synapse</keyword>
<protein>
    <submittedName>
        <fullName evidence="14">Gamma-aminobutyric acid receptor subunit alpha-4</fullName>
    </submittedName>
</protein>
<evidence type="ECO:0000256" key="1">
    <source>
        <dbReference type="ARBA" id="ARBA00023018"/>
    </source>
</evidence>
<dbReference type="GO" id="GO:0007214">
    <property type="term" value="P:gamma-aminobutyric acid signaling pathway"/>
    <property type="evidence" value="ECO:0007669"/>
    <property type="project" value="InterPro"/>
</dbReference>
<dbReference type="GO" id="GO:0034707">
    <property type="term" value="C:chloride channel complex"/>
    <property type="evidence" value="ECO:0007669"/>
    <property type="project" value="UniProtKB-KW"/>
</dbReference>
<comment type="caution">
    <text evidence="14">The sequence shown here is derived from an EMBL/GenBank/DDBJ whole genome shotgun (WGS) entry which is preliminary data.</text>
</comment>
<dbReference type="AlphaFoldDB" id="A0A444U9G1"/>
<keyword evidence="9" id="KW-0813">Transport</keyword>
<feature type="compositionally biased region" description="Polar residues" evidence="11">
    <location>
        <begin position="153"/>
        <end position="166"/>
    </location>
</feature>
<feature type="transmembrane region" description="Helical" evidence="12">
    <location>
        <begin position="78"/>
        <end position="101"/>
    </location>
</feature>
<keyword evidence="3" id="KW-1015">Disulfide bond</keyword>
<dbReference type="Pfam" id="PF02932">
    <property type="entry name" value="Neur_chan_memb"/>
    <property type="match status" value="1"/>
</dbReference>
<feature type="region of interest" description="Disordered" evidence="11">
    <location>
        <begin position="108"/>
        <end position="166"/>
    </location>
</feature>
<keyword evidence="12" id="KW-1133">Transmembrane helix</keyword>
<evidence type="ECO:0000256" key="9">
    <source>
        <dbReference type="ARBA" id="ARBA00023286"/>
    </source>
</evidence>
<dbReference type="Gene3D" id="1.20.58.390">
    <property type="entry name" value="Neurotransmitter-gated ion-channel transmembrane domain"/>
    <property type="match status" value="2"/>
</dbReference>
<feature type="compositionally biased region" description="Low complexity" evidence="11">
    <location>
        <begin position="261"/>
        <end position="277"/>
    </location>
</feature>
<evidence type="ECO:0000256" key="4">
    <source>
        <dbReference type="ARBA" id="ARBA00023170"/>
    </source>
</evidence>
<organism evidence="14 15">
    <name type="scientific">Acipenser ruthenus</name>
    <name type="common">Sterlet sturgeon</name>
    <dbReference type="NCBI Taxonomy" id="7906"/>
    <lineage>
        <taxon>Eukaryota</taxon>
        <taxon>Metazoa</taxon>
        <taxon>Chordata</taxon>
        <taxon>Craniata</taxon>
        <taxon>Vertebrata</taxon>
        <taxon>Euteleostomi</taxon>
        <taxon>Actinopterygii</taxon>
        <taxon>Chondrostei</taxon>
        <taxon>Acipenseriformes</taxon>
        <taxon>Acipenseridae</taxon>
        <taxon>Acipenser</taxon>
    </lineage>
</organism>
<keyword evidence="8" id="KW-0628">Postsynaptic cell membrane</keyword>
<dbReference type="InterPro" id="IPR006028">
    <property type="entry name" value="GABAA/Glycine_rcpt"/>
</dbReference>
<feature type="transmembrane region" description="Helical" evidence="12">
    <location>
        <begin position="285"/>
        <end position="304"/>
    </location>
</feature>
<feature type="compositionally biased region" description="Low complexity" evidence="11">
    <location>
        <begin position="114"/>
        <end position="125"/>
    </location>
</feature>
<dbReference type="PROSITE" id="PS00236">
    <property type="entry name" value="NEUROTR_ION_CHANNEL"/>
    <property type="match status" value="1"/>
</dbReference>
<accession>A0A444U9G1</accession>
<dbReference type="InterPro" id="IPR036719">
    <property type="entry name" value="Neuro-gated_channel_TM_sf"/>
</dbReference>
<dbReference type="PRINTS" id="PR01079">
    <property type="entry name" value="GABAARALPHA"/>
</dbReference>
<keyword evidence="12" id="KW-0812">Transmembrane</keyword>
<dbReference type="GO" id="GO:0005254">
    <property type="term" value="F:chloride channel activity"/>
    <property type="evidence" value="ECO:0007669"/>
    <property type="project" value="UniProtKB-KW"/>
</dbReference>
<dbReference type="GO" id="GO:0045211">
    <property type="term" value="C:postsynaptic membrane"/>
    <property type="evidence" value="ECO:0007669"/>
    <property type="project" value="UniProtKB-SubCell"/>
</dbReference>
<dbReference type="GO" id="GO:0004890">
    <property type="term" value="F:GABA-A receptor activity"/>
    <property type="evidence" value="ECO:0007669"/>
    <property type="project" value="InterPro"/>
</dbReference>
<proteinExistence type="predicted"/>
<reference evidence="14 15" key="1">
    <citation type="submission" date="2019-01" db="EMBL/GenBank/DDBJ databases">
        <title>Draft Genome and Complete Hox-Cluster Characterization of the Sterlet Sturgeon (Acipenser ruthenus).</title>
        <authorList>
            <person name="Wei Q."/>
        </authorList>
    </citation>
    <scope>NUCLEOTIDE SEQUENCE [LARGE SCALE GENOMIC DNA]</scope>
    <source>
        <strain evidence="14">WHYD16114868_AA</strain>
        <tissue evidence="14">Blood</tissue>
    </source>
</reference>
<evidence type="ECO:0000256" key="12">
    <source>
        <dbReference type="SAM" id="Phobius"/>
    </source>
</evidence>
<evidence type="ECO:0000256" key="10">
    <source>
        <dbReference type="ARBA" id="ARBA00034104"/>
    </source>
</evidence>
<dbReference type="InterPro" id="IPR006201">
    <property type="entry name" value="Neur_channel"/>
</dbReference>
<dbReference type="InterPro" id="IPR018000">
    <property type="entry name" value="Neurotransmitter_ion_chnl_CS"/>
</dbReference>
<dbReference type="GO" id="GO:0005230">
    <property type="term" value="F:extracellular ligand-gated monoatomic ion channel activity"/>
    <property type="evidence" value="ECO:0007669"/>
    <property type="project" value="InterPro"/>
</dbReference>
<keyword evidence="6" id="KW-0325">Glycoprotein</keyword>
<name>A0A444U9G1_ACIRT</name>
<feature type="region of interest" description="Disordered" evidence="11">
    <location>
        <begin position="255"/>
        <end position="277"/>
    </location>
</feature>
<gene>
    <name evidence="14" type="ORF">EOD39_6656</name>
</gene>
<dbReference type="SUPFAM" id="SSF90112">
    <property type="entry name" value="Neurotransmitter-gated ion-channel transmembrane pore"/>
    <property type="match status" value="1"/>
</dbReference>
<keyword evidence="9" id="KW-1071">Ligand-gated ion channel</keyword>
<evidence type="ECO:0000256" key="3">
    <source>
        <dbReference type="ARBA" id="ARBA00023157"/>
    </source>
</evidence>
<evidence type="ECO:0000256" key="8">
    <source>
        <dbReference type="ARBA" id="ARBA00023257"/>
    </source>
</evidence>
<evidence type="ECO:0000256" key="6">
    <source>
        <dbReference type="ARBA" id="ARBA00023180"/>
    </source>
</evidence>
<dbReference type="Proteomes" id="UP000289886">
    <property type="component" value="Unassembled WGS sequence"/>
</dbReference>
<evidence type="ECO:0000313" key="15">
    <source>
        <dbReference type="Proteomes" id="UP000289886"/>
    </source>
</evidence>
<evidence type="ECO:0000259" key="13">
    <source>
        <dbReference type="Pfam" id="PF02932"/>
    </source>
</evidence>
<evidence type="ECO:0000256" key="5">
    <source>
        <dbReference type="ARBA" id="ARBA00023173"/>
    </source>
</evidence>
<dbReference type="PANTHER" id="PTHR18945">
    <property type="entry name" value="NEUROTRANSMITTER GATED ION CHANNEL"/>
    <property type="match status" value="1"/>
</dbReference>
<evidence type="ECO:0000256" key="7">
    <source>
        <dbReference type="ARBA" id="ARBA00023214"/>
    </source>
</evidence>
<evidence type="ECO:0000313" key="14">
    <source>
        <dbReference type="EMBL" id="RXM31802.1"/>
    </source>
</evidence>
<sequence>MTAPNKLFRIMKNGTILYTMRLTISAECPMRLVDFPMDGHACPLKFGSWITTVLTMTTLSISARHSLPKVSYATAMDWFIAVCFAFVFSALIEFAAVNYFTNNQTEKAKKKTVKSSSAPRASPAKKANDTEVLQNPGTNGNLRKRMNYMTLPDDNSGQRTDTGSNTKCGVIRQSLVGQVPSVVAPPPFSHSSPNPFSYVNVPPPVLTSGSTPPAPPSSPTLPTRISTNTIVGPASIQHLLGPKLEHIQATATKMEANLKQSSSSSVPPAPSPGSGTSKIDKYARILFPVSFGAFNMVYWVVYLSKDTMETTES</sequence>